<dbReference type="PROSITE" id="PS50102">
    <property type="entry name" value="RRM"/>
    <property type="match status" value="3"/>
</dbReference>
<comment type="caution">
    <text evidence="8">The sequence shown here is derived from an EMBL/GenBank/DDBJ whole genome shotgun (WGS) entry which is preliminary data.</text>
</comment>
<accession>A0AAN9A6P1</accession>
<dbReference type="PANTHER" id="PTHR10352">
    <property type="entry name" value="EUKARYOTIC TRANSLATION INITIATION FACTOR 3 SUBUNIT G"/>
    <property type="match status" value="1"/>
</dbReference>
<dbReference type="CDD" id="cd12571">
    <property type="entry name" value="RRM6_RBM19"/>
    <property type="match status" value="1"/>
</dbReference>
<evidence type="ECO:0000313" key="8">
    <source>
        <dbReference type="EMBL" id="KAK7074290.1"/>
    </source>
</evidence>
<dbReference type="Proteomes" id="UP001381693">
    <property type="component" value="Unassembled WGS sequence"/>
</dbReference>
<dbReference type="EMBL" id="JAXCGZ010011687">
    <property type="protein sequence ID" value="KAK7074290.1"/>
    <property type="molecule type" value="Genomic_DNA"/>
</dbReference>
<feature type="domain" description="RRM" evidence="7">
    <location>
        <begin position="95"/>
        <end position="167"/>
    </location>
</feature>
<evidence type="ECO:0000256" key="1">
    <source>
        <dbReference type="ARBA" id="ARBA00004123"/>
    </source>
</evidence>
<evidence type="ECO:0000256" key="5">
    <source>
        <dbReference type="ARBA" id="ARBA00023242"/>
    </source>
</evidence>
<dbReference type="CDD" id="cd12318">
    <property type="entry name" value="RRM5_RBM19_like"/>
    <property type="match status" value="1"/>
</dbReference>
<keyword evidence="4 6" id="KW-0694">RNA-binding</keyword>
<proteinExistence type="inferred from homology"/>
<keyword evidence="3" id="KW-0677">Repeat</keyword>
<evidence type="ECO:0000256" key="6">
    <source>
        <dbReference type="PROSITE-ProRule" id="PRU00176"/>
    </source>
</evidence>
<keyword evidence="5" id="KW-0539">Nucleus</keyword>
<organism evidence="8 9">
    <name type="scientific">Halocaridina rubra</name>
    <name type="common">Hawaiian red shrimp</name>
    <dbReference type="NCBI Taxonomy" id="373956"/>
    <lineage>
        <taxon>Eukaryota</taxon>
        <taxon>Metazoa</taxon>
        <taxon>Ecdysozoa</taxon>
        <taxon>Arthropoda</taxon>
        <taxon>Crustacea</taxon>
        <taxon>Multicrustacea</taxon>
        <taxon>Malacostraca</taxon>
        <taxon>Eumalacostraca</taxon>
        <taxon>Eucarida</taxon>
        <taxon>Decapoda</taxon>
        <taxon>Pleocyemata</taxon>
        <taxon>Caridea</taxon>
        <taxon>Atyoidea</taxon>
        <taxon>Atyidae</taxon>
        <taxon>Halocaridina</taxon>
    </lineage>
</organism>
<dbReference type="InterPro" id="IPR000504">
    <property type="entry name" value="RRM_dom"/>
</dbReference>
<feature type="non-terminal residue" evidence="8">
    <location>
        <position position="1"/>
    </location>
</feature>
<name>A0AAN9A6P1_HALRR</name>
<dbReference type="Pfam" id="PF00076">
    <property type="entry name" value="RRM_1"/>
    <property type="match status" value="3"/>
</dbReference>
<dbReference type="AlphaFoldDB" id="A0AAN9A6P1"/>
<dbReference type="GO" id="GO:0003723">
    <property type="term" value="F:RNA binding"/>
    <property type="evidence" value="ECO:0007669"/>
    <property type="project" value="UniProtKB-UniRule"/>
</dbReference>
<dbReference type="InterPro" id="IPR034421">
    <property type="entry name" value="RBM19_RRM6"/>
</dbReference>
<evidence type="ECO:0000256" key="4">
    <source>
        <dbReference type="ARBA" id="ARBA00022884"/>
    </source>
</evidence>
<comment type="subcellular location">
    <subcellularLocation>
        <location evidence="1">Nucleus</location>
    </subcellularLocation>
</comment>
<evidence type="ECO:0000313" key="9">
    <source>
        <dbReference type="Proteomes" id="UP001381693"/>
    </source>
</evidence>
<dbReference type="InterPro" id="IPR034423">
    <property type="entry name" value="RBM19_RRM5"/>
</dbReference>
<reference evidence="8 9" key="1">
    <citation type="submission" date="2023-11" db="EMBL/GenBank/DDBJ databases">
        <title>Halocaridina rubra genome assembly.</title>
        <authorList>
            <person name="Smith C."/>
        </authorList>
    </citation>
    <scope>NUCLEOTIDE SEQUENCE [LARGE SCALE GENOMIC DNA]</scope>
    <source>
        <strain evidence="8">EP-1</strain>
        <tissue evidence="8">Whole</tissue>
    </source>
</reference>
<dbReference type="SUPFAM" id="SSF54928">
    <property type="entry name" value="RNA-binding domain, RBD"/>
    <property type="match status" value="3"/>
</dbReference>
<dbReference type="InterPro" id="IPR012677">
    <property type="entry name" value="Nucleotide-bd_a/b_plait_sf"/>
</dbReference>
<dbReference type="FunFam" id="3.30.70.330:FF:000277">
    <property type="entry name" value="RNA binding motif protein 19"/>
    <property type="match status" value="1"/>
</dbReference>
<gene>
    <name evidence="8" type="primary">RBM19_2</name>
    <name evidence="8" type="ORF">SK128_018539</name>
</gene>
<dbReference type="Gene3D" id="3.30.70.330">
    <property type="match status" value="3"/>
</dbReference>
<evidence type="ECO:0000259" key="7">
    <source>
        <dbReference type="PROSITE" id="PS50102"/>
    </source>
</evidence>
<protein>
    <submittedName>
        <fullName evidence="8">RNA-binding protein 19</fullName>
    </submittedName>
</protein>
<evidence type="ECO:0000256" key="3">
    <source>
        <dbReference type="ARBA" id="ARBA00022737"/>
    </source>
</evidence>
<dbReference type="FunFam" id="3.30.70.330:FF:000240">
    <property type="entry name" value="RNA binding motif protein 19"/>
    <property type="match status" value="1"/>
</dbReference>
<sequence>NESFKEKKAREQKATAGSWHNWNTLFLGSSAVIDLMSEKYNRSKQEILNSEGKQSVAVNLALGETQIVDESRRFMEDNEIALDAFTNPGVQRSNTVILVKNLPANTTAQELSQIFSRYGELGRVVLPPAGITAIVEYLDPGEAKKGFRSLAYTRFHSLPLYLEWAPLKVFKTEFVQKLKTLPISESQALPDTTDDAEEDVTEDSCKSRSEVKEKEVSVLPNPEENTTVYVKNLNFKTTEDVLKEHFEKMGPVHSVLIAKRRGLSQGYGFVQFIRKAHAQKSLREMQETLLDEMRLQLKLSEKTLAPEVKSTRVMHSYGKQTSTKILVKNIPFQATPLEVRQLFATFGELKTVRLPKKPNDQEHRGFGFVDFVTRDEAKKAFDALCHSTHLYGRRVVLEWAKDDETVEELRKKTAEKFLAYGNRGPPLKRKKLEEALGSDATFDVE</sequence>
<comment type="similarity">
    <text evidence="2">Belongs to the RRM MRD1 family.</text>
</comment>
<dbReference type="InterPro" id="IPR035979">
    <property type="entry name" value="RBD_domain_sf"/>
</dbReference>
<feature type="domain" description="RRM" evidence="7">
    <location>
        <begin position="323"/>
        <end position="402"/>
    </location>
</feature>
<dbReference type="GO" id="GO:0005634">
    <property type="term" value="C:nucleus"/>
    <property type="evidence" value="ECO:0007669"/>
    <property type="project" value="UniProtKB-SubCell"/>
</dbReference>
<feature type="domain" description="RRM" evidence="7">
    <location>
        <begin position="226"/>
        <end position="302"/>
    </location>
</feature>
<keyword evidence="9" id="KW-1185">Reference proteome</keyword>
<evidence type="ECO:0000256" key="2">
    <source>
        <dbReference type="ARBA" id="ARBA00008033"/>
    </source>
</evidence>
<dbReference type="SMART" id="SM00360">
    <property type="entry name" value="RRM"/>
    <property type="match status" value="3"/>
</dbReference>